<reference evidence="3" key="1">
    <citation type="journal article" date="2014" name="Int. J. Syst. Evol. Microbiol.">
        <title>Complete genome sequence of Corynebacterium casei LMG S-19264T (=DSM 44701T), isolated from a smear-ripened cheese.</title>
        <authorList>
            <consortium name="US DOE Joint Genome Institute (JGI-PGF)"/>
            <person name="Walter F."/>
            <person name="Albersmeier A."/>
            <person name="Kalinowski J."/>
            <person name="Ruckert C."/>
        </authorList>
    </citation>
    <scope>NUCLEOTIDE SEQUENCE</scope>
    <source>
        <strain evidence="3">KCTC 42650</strain>
    </source>
</reference>
<protein>
    <submittedName>
        <fullName evidence="3">Membrane protein</fullName>
    </submittedName>
</protein>
<keyword evidence="2" id="KW-1133">Transmembrane helix</keyword>
<dbReference type="InterPro" id="IPR010718">
    <property type="entry name" value="DUF1294"/>
</dbReference>
<sequence>MTIALLNWLIFINTFAWLAFRADKRRAVAGWWRIPEAQLLALSFAGGWLGAKVAQHQFRHKTRKQPFAAALNVVPFLWIGLGGLILAMPSLPQKTWAAPVRAAPASNLQPSRSGFGTKPQPGNHRFFQKAREH</sequence>
<feature type="transmembrane region" description="Helical" evidence="2">
    <location>
        <begin position="67"/>
        <end position="88"/>
    </location>
</feature>
<organism evidence="3 4">
    <name type="scientific">Seohaeicola zhoushanensis</name>
    <dbReference type="NCBI Taxonomy" id="1569283"/>
    <lineage>
        <taxon>Bacteria</taxon>
        <taxon>Pseudomonadati</taxon>
        <taxon>Pseudomonadota</taxon>
        <taxon>Alphaproteobacteria</taxon>
        <taxon>Rhodobacterales</taxon>
        <taxon>Roseobacteraceae</taxon>
        <taxon>Seohaeicola</taxon>
    </lineage>
</organism>
<evidence type="ECO:0000256" key="2">
    <source>
        <dbReference type="SAM" id="Phobius"/>
    </source>
</evidence>
<reference evidence="3" key="2">
    <citation type="submission" date="2020-09" db="EMBL/GenBank/DDBJ databases">
        <authorList>
            <person name="Sun Q."/>
            <person name="Kim S."/>
        </authorList>
    </citation>
    <scope>NUCLEOTIDE SEQUENCE</scope>
    <source>
        <strain evidence="3">KCTC 42650</strain>
    </source>
</reference>
<evidence type="ECO:0000256" key="1">
    <source>
        <dbReference type="SAM" id="MobiDB-lite"/>
    </source>
</evidence>
<evidence type="ECO:0000313" key="4">
    <source>
        <dbReference type="Proteomes" id="UP000626220"/>
    </source>
</evidence>
<feature type="region of interest" description="Disordered" evidence="1">
    <location>
        <begin position="105"/>
        <end position="133"/>
    </location>
</feature>
<keyword evidence="4" id="KW-1185">Reference proteome</keyword>
<name>A0A8J3H060_9RHOB</name>
<keyword evidence="2" id="KW-0812">Transmembrane</keyword>
<comment type="caution">
    <text evidence="3">The sequence shown here is derived from an EMBL/GenBank/DDBJ whole genome shotgun (WGS) entry which is preliminary data.</text>
</comment>
<dbReference type="EMBL" id="BNCJ01000018">
    <property type="protein sequence ID" value="GHF66388.1"/>
    <property type="molecule type" value="Genomic_DNA"/>
</dbReference>
<dbReference type="Pfam" id="PF06961">
    <property type="entry name" value="DUF1294"/>
    <property type="match status" value="1"/>
</dbReference>
<evidence type="ECO:0000313" key="3">
    <source>
        <dbReference type="EMBL" id="GHF66388.1"/>
    </source>
</evidence>
<dbReference type="AlphaFoldDB" id="A0A8J3H060"/>
<keyword evidence="2" id="KW-0472">Membrane</keyword>
<dbReference type="Proteomes" id="UP000626220">
    <property type="component" value="Unassembled WGS sequence"/>
</dbReference>
<dbReference type="RefSeq" id="WP_189682087.1">
    <property type="nucleotide sequence ID" value="NZ_BNCJ01000018.1"/>
</dbReference>
<proteinExistence type="predicted"/>
<accession>A0A8J3H060</accession>
<gene>
    <name evidence="3" type="ORF">GCM10017056_41970</name>
</gene>